<evidence type="ECO:0000313" key="3">
    <source>
        <dbReference type="Proteomes" id="UP001516061"/>
    </source>
</evidence>
<gene>
    <name evidence="2" type="ORF">HNQ01_002951</name>
</gene>
<feature type="transmembrane region" description="Helical" evidence="1">
    <location>
        <begin position="126"/>
        <end position="148"/>
    </location>
</feature>
<feature type="transmembrane region" description="Helical" evidence="1">
    <location>
        <begin position="35"/>
        <end position="59"/>
    </location>
</feature>
<feature type="transmembrane region" description="Helical" evidence="1">
    <location>
        <begin position="168"/>
        <end position="186"/>
    </location>
</feature>
<dbReference type="EMBL" id="JABSNM010000013">
    <property type="protein sequence ID" value="NRT57201.1"/>
    <property type="molecule type" value="Genomic_DNA"/>
</dbReference>
<organism evidence="2 3">
    <name type="scientific">Sphaerotilus uruguayifluvii</name>
    <dbReference type="NCBI Taxonomy" id="2735897"/>
    <lineage>
        <taxon>Bacteria</taxon>
        <taxon>Pseudomonadati</taxon>
        <taxon>Pseudomonadota</taxon>
        <taxon>Betaproteobacteria</taxon>
        <taxon>Burkholderiales</taxon>
        <taxon>Sphaerotilaceae</taxon>
        <taxon>Sphaerotilus</taxon>
    </lineage>
</organism>
<evidence type="ECO:0000313" key="2">
    <source>
        <dbReference type="EMBL" id="NRT57201.1"/>
    </source>
</evidence>
<proteinExistence type="predicted"/>
<evidence type="ECO:0000256" key="1">
    <source>
        <dbReference type="SAM" id="Phobius"/>
    </source>
</evidence>
<keyword evidence="1" id="KW-0472">Membrane</keyword>
<feature type="transmembrane region" description="Helical" evidence="1">
    <location>
        <begin position="7"/>
        <end position="29"/>
    </location>
</feature>
<comment type="caution">
    <text evidence="2">The sequence shown here is derived from an EMBL/GenBank/DDBJ whole genome shotgun (WGS) entry which is preliminary data.</text>
</comment>
<accession>A0ABX2G630</accession>
<dbReference type="RefSeq" id="WP_173806207.1">
    <property type="nucleotide sequence ID" value="NZ_JABSNM010000013.1"/>
</dbReference>
<keyword evidence="1" id="KW-0812">Transmembrane</keyword>
<feature type="transmembrane region" description="Helical" evidence="1">
    <location>
        <begin position="71"/>
        <end position="91"/>
    </location>
</feature>
<dbReference type="Proteomes" id="UP001516061">
    <property type="component" value="Unassembled WGS sequence"/>
</dbReference>
<name>A0ABX2G630_9BURK</name>
<sequence length="192" mass="21096">MNGVAKVARVITWGVFLLVSLITAGLSLAPEDERHIAGMFQAALFFSGVPVVAAAEFHIQRFELRQGATPGSLVLVLGALLMSYLAISVMAAHSEPTMGWGLLLSWLFVFVGLGSLRPSAHLERRLLLGSAGFISLGAALLLLLGLWLWPEFYYGYLMQRGHLEWTPYFMSLLGFVFWVALLAFNVRVKRAA</sequence>
<feature type="transmembrane region" description="Helical" evidence="1">
    <location>
        <begin position="97"/>
        <end position="114"/>
    </location>
</feature>
<reference evidence="2 3" key="1">
    <citation type="submission" date="2020-05" db="EMBL/GenBank/DDBJ databases">
        <title>Genomic Encyclopedia of Type Strains, Phase IV (KMG-V): Genome sequencing to study the core and pangenomes of soil and plant-associated prokaryotes.</title>
        <authorList>
            <person name="Whitman W."/>
        </authorList>
    </citation>
    <scope>NUCLEOTIDE SEQUENCE [LARGE SCALE GENOMIC DNA]</scope>
    <source>
        <strain evidence="2 3">C29</strain>
    </source>
</reference>
<keyword evidence="1" id="KW-1133">Transmembrane helix</keyword>
<evidence type="ECO:0008006" key="4">
    <source>
        <dbReference type="Google" id="ProtNLM"/>
    </source>
</evidence>
<keyword evidence="3" id="KW-1185">Reference proteome</keyword>
<protein>
    <recommendedName>
        <fullName evidence="4">DUF998 domain-containing protein</fullName>
    </recommendedName>
</protein>